<proteinExistence type="predicted"/>
<accession>A0A1H0R775</accession>
<dbReference type="AlphaFoldDB" id="A0A1H0R775"/>
<dbReference type="Proteomes" id="UP000198860">
    <property type="component" value="Unassembled WGS sequence"/>
</dbReference>
<protein>
    <submittedName>
        <fullName evidence="1">YhzD-like protein</fullName>
    </submittedName>
</protein>
<name>A0A1H0R775_HALAD</name>
<reference evidence="2" key="1">
    <citation type="submission" date="2016-10" db="EMBL/GenBank/DDBJ databases">
        <authorList>
            <person name="Varghese N."/>
            <person name="Submissions S."/>
        </authorList>
    </citation>
    <scope>NUCLEOTIDE SEQUENCE [LARGE SCALE GENOMIC DNA]</scope>
    <source>
        <strain evidence="2">CGMCC 1.3703</strain>
    </source>
</reference>
<organism evidence="1 2">
    <name type="scientific">Halobacillus aidingensis</name>
    <dbReference type="NCBI Taxonomy" id="240303"/>
    <lineage>
        <taxon>Bacteria</taxon>
        <taxon>Bacillati</taxon>
        <taxon>Bacillota</taxon>
        <taxon>Bacilli</taxon>
        <taxon>Bacillales</taxon>
        <taxon>Bacillaceae</taxon>
        <taxon>Halobacillus</taxon>
    </lineage>
</organism>
<evidence type="ECO:0000313" key="2">
    <source>
        <dbReference type="Proteomes" id="UP000198860"/>
    </source>
</evidence>
<dbReference type="EMBL" id="FNIZ01000014">
    <property type="protein sequence ID" value="SDP25290.1"/>
    <property type="molecule type" value="Genomic_DNA"/>
</dbReference>
<dbReference type="STRING" id="240303.SAMN05421677_11496"/>
<dbReference type="Pfam" id="PF14120">
    <property type="entry name" value="YhzD"/>
    <property type="match status" value="1"/>
</dbReference>
<keyword evidence="2" id="KW-1185">Reference proteome</keyword>
<dbReference type="InterPro" id="IPR025544">
    <property type="entry name" value="YhzD"/>
</dbReference>
<evidence type="ECO:0000313" key="1">
    <source>
        <dbReference type="EMBL" id="SDP25290.1"/>
    </source>
</evidence>
<gene>
    <name evidence="1" type="ORF">SAMN05421677_11496</name>
</gene>
<sequence>MEECDGKFFDGNLLVKQEYRRCMTKVNNEYLFIQGGTTMKTYYLTVFEKDGTNVLDETFQAENDDQAKKLGSEKLEEKGYSNHTHRCAAPEGHLVLFHR</sequence>